<dbReference type="RefSeq" id="WP_287848440.1">
    <property type="nucleotide sequence ID" value="NZ_DBEWUL010000056.1"/>
</dbReference>
<evidence type="ECO:0000313" key="2">
    <source>
        <dbReference type="EMBL" id="MSS36326.1"/>
    </source>
</evidence>
<name>A0A7X2TCV7_9CLOT</name>
<dbReference type="InterPro" id="IPR009339">
    <property type="entry name" value="DUF998"/>
</dbReference>
<feature type="transmembrane region" description="Helical" evidence="1">
    <location>
        <begin position="145"/>
        <end position="162"/>
    </location>
</feature>
<gene>
    <name evidence="2" type="ORF">FYJ39_07030</name>
</gene>
<organism evidence="2 3">
    <name type="scientific">Clostridium porci</name>
    <dbReference type="NCBI Taxonomy" id="2605778"/>
    <lineage>
        <taxon>Bacteria</taxon>
        <taxon>Bacillati</taxon>
        <taxon>Bacillota</taxon>
        <taxon>Clostridia</taxon>
        <taxon>Eubacteriales</taxon>
        <taxon>Clostridiaceae</taxon>
        <taxon>Clostridium</taxon>
    </lineage>
</organism>
<accession>A0A7X2TCV7</accession>
<keyword evidence="1" id="KW-1133">Transmembrane helix</keyword>
<dbReference type="AlphaFoldDB" id="A0A7X2TCV7"/>
<feature type="transmembrane region" description="Helical" evidence="1">
    <location>
        <begin position="49"/>
        <end position="70"/>
    </location>
</feature>
<comment type="caution">
    <text evidence="2">The sequence shown here is derived from an EMBL/GenBank/DDBJ whole genome shotgun (WGS) entry which is preliminary data.</text>
</comment>
<keyword evidence="3" id="KW-1185">Reference proteome</keyword>
<feature type="transmembrane region" description="Helical" evidence="1">
    <location>
        <begin position="112"/>
        <end position="133"/>
    </location>
</feature>
<sequence>MTGSSGRFKGKYDFFTIYFIPGITVLLASHDSFTDTNLSVLGNTAGNQALFTLWGFTTGTYYCMYSFYLFNIGRYRNKAVKSIICTAAAFLFTAVIIPYMPEQYPFKSRLHVLLAFFSPILFTSGMIAFLRFLSNKNRPRFRRAWEIMWILTACACLLFIRAGFITSLLELFTVIGLCGYLRYMERLLIS</sequence>
<feature type="transmembrane region" description="Helical" evidence="1">
    <location>
        <begin position="12"/>
        <end position="29"/>
    </location>
</feature>
<reference evidence="2 3" key="1">
    <citation type="submission" date="2019-08" db="EMBL/GenBank/DDBJ databases">
        <title>In-depth cultivation of the pig gut microbiome towards novel bacterial diversity and tailored functional studies.</title>
        <authorList>
            <person name="Wylensek D."/>
            <person name="Hitch T.C.A."/>
            <person name="Clavel T."/>
        </authorList>
    </citation>
    <scope>NUCLEOTIDE SEQUENCE [LARGE SCALE GENOMIC DNA]</scope>
    <source>
        <strain evidence="2 3">WCA-389-WT-23D1</strain>
    </source>
</reference>
<dbReference type="Proteomes" id="UP000429958">
    <property type="component" value="Unassembled WGS sequence"/>
</dbReference>
<dbReference type="EMBL" id="VUMD01000005">
    <property type="protein sequence ID" value="MSS36326.1"/>
    <property type="molecule type" value="Genomic_DNA"/>
</dbReference>
<feature type="transmembrane region" description="Helical" evidence="1">
    <location>
        <begin position="82"/>
        <end position="100"/>
    </location>
</feature>
<keyword evidence="1" id="KW-0812">Transmembrane</keyword>
<dbReference type="Pfam" id="PF06197">
    <property type="entry name" value="DUF998"/>
    <property type="match status" value="1"/>
</dbReference>
<protein>
    <submittedName>
        <fullName evidence="2">DUF998 domain-containing protein</fullName>
    </submittedName>
</protein>
<evidence type="ECO:0000256" key="1">
    <source>
        <dbReference type="SAM" id="Phobius"/>
    </source>
</evidence>
<proteinExistence type="predicted"/>
<evidence type="ECO:0000313" key="3">
    <source>
        <dbReference type="Proteomes" id="UP000429958"/>
    </source>
</evidence>
<keyword evidence="1" id="KW-0472">Membrane</keyword>